<organism evidence="2 3">
    <name type="scientific">Punica granatum</name>
    <name type="common">Pomegranate</name>
    <dbReference type="NCBI Taxonomy" id="22663"/>
    <lineage>
        <taxon>Eukaryota</taxon>
        <taxon>Viridiplantae</taxon>
        <taxon>Streptophyta</taxon>
        <taxon>Embryophyta</taxon>
        <taxon>Tracheophyta</taxon>
        <taxon>Spermatophyta</taxon>
        <taxon>Magnoliopsida</taxon>
        <taxon>eudicotyledons</taxon>
        <taxon>Gunneridae</taxon>
        <taxon>Pentapetalae</taxon>
        <taxon>rosids</taxon>
        <taxon>malvids</taxon>
        <taxon>Myrtales</taxon>
        <taxon>Lythraceae</taxon>
        <taxon>Punica</taxon>
    </lineage>
</organism>
<accession>A0A218W230</accession>
<comment type="caution">
    <text evidence="2">The sequence shown here is derived from an EMBL/GenBank/DDBJ whole genome shotgun (WGS) entry which is preliminary data.</text>
</comment>
<evidence type="ECO:0000313" key="3">
    <source>
        <dbReference type="Proteomes" id="UP000197138"/>
    </source>
</evidence>
<sequence length="86" mass="10001">MVSSRRISLPRRDFKPRQSEILKSCRLERYWNHPGKHSHLTNSLNVKTLKFAMALQQHGVQVFTINITIAMIIILCTPNCSKSPRR</sequence>
<reference evidence="3" key="1">
    <citation type="journal article" date="2017" name="Plant J.">
        <title>The pomegranate (Punica granatum L.) genome and the genomics of punicalagin biosynthesis.</title>
        <authorList>
            <person name="Qin G."/>
            <person name="Xu C."/>
            <person name="Ming R."/>
            <person name="Tang H."/>
            <person name="Guyot R."/>
            <person name="Kramer E.M."/>
            <person name="Hu Y."/>
            <person name="Yi X."/>
            <person name="Qi Y."/>
            <person name="Xu X."/>
            <person name="Gao Z."/>
            <person name="Pan H."/>
            <person name="Jian J."/>
            <person name="Tian Y."/>
            <person name="Yue Z."/>
            <person name="Xu Y."/>
        </authorList>
    </citation>
    <scope>NUCLEOTIDE SEQUENCE [LARGE SCALE GENOMIC DNA]</scope>
    <source>
        <strain evidence="3">cv. Dabenzi</strain>
    </source>
</reference>
<gene>
    <name evidence="2" type="ORF">CDL15_Pgr002620</name>
</gene>
<keyword evidence="1" id="KW-0472">Membrane</keyword>
<keyword evidence="1" id="KW-0812">Transmembrane</keyword>
<dbReference type="EMBL" id="MTKT01005527">
    <property type="protein sequence ID" value="OWM66825.1"/>
    <property type="molecule type" value="Genomic_DNA"/>
</dbReference>
<dbReference type="Proteomes" id="UP000197138">
    <property type="component" value="Unassembled WGS sequence"/>
</dbReference>
<proteinExistence type="predicted"/>
<name>A0A218W230_PUNGR</name>
<feature type="transmembrane region" description="Helical" evidence="1">
    <location>
        <begin position="58"/>
        <end position="77"/>
    </location>
</feature>
<evidence type="ECO:0000313" key="2">
    <source>
        <dbReference type="EMBL" id="OWM66825.1"/>
    </source>
</evidence>
<protein>
    <submittedName>
        <fullName evidence="2">Uncharacterized protein</fullName>
    </submittedName>
</protein>
<keyword evidence="1" id="KW-1133">Transmembrane helix</keyword>
<evidence type="ECO:0000256" key="1">
    <source>
        <dbReference type="SAM" id="Phobius"/>
    </source>
</evidence>
<dbReference type="AlphaFoldDB" id="A0A218W230"/>